<keyword evidence="9" id="KW-0408">Iron</keyword>
<evidence type="ECO:0000256" key="2">
    <source>
        <dbReference type="ARBA" id="ARBA00003852"/>
    </source>
</evidence>
<evidence type="ECO:0000256" key="4">
    <source>
        <dbReference type="ARBA" id="ARBA00014281"/>
    </source>
</evidence>
<organism evidence="14 15">
    <name type="scientific">Allocoprobacillus halotolerans</name>
    <dbReference type="NCBI Taxonomy" id="2944914"/>
    <lineage>
        <taxon>Bacteria</taxon>
        <taxon>Bacillati</taxon>
        <taxon>Bacillota</taxon>
        <taxon>Erysipelotrichia</taxon>
        <taxon>Erysipelotrichales</taxon>
        <taxon>Erysipelotrichaceae</taxon>
        <taxon>Allocoprobacillus</taxon>
    </lineage>
</organism>
<dbReference type="Pfam" id="PF13353">
    <property type="entry name" value="Fer4_12"/>
    <property type="match status" value="1"/>
</dbReference>
<evidence type="ECO:0000256" key="3">
    <source>
        <dbReference type="ARBA" id="ARBA00009777"/>
    </source>
</evidence>
<proteinExistence type="inferred from homology"/>
<evidence type="ECO:0000256" key="5">
    <source>
        <dbReference type="ARBA" id="ARBA00022485"/>
    </source>
</evidence>
<evidence type="ECO:0000313" key="14">
    <source>
        <dbReference type="EMBL" id="UTY40853.1"/>
    </source>
</evidence>
<dbReference type="PROSITE" id="PS01087">
    <property type="entry name" value="RADICAL_ACTIVATING"/>
    <property type="match status" value="1"/>
</dbReference>
<comment type="function">
    <text evidence="2 12">Activation of anaerobic ribonucleoside-triphosphate reductase under anaerobic conditions by generation of an organic free radical, using S-adenosylmethionine and reduced flavodoxin as cosubstrates to produce 5'-deoxy-adenosine.</text>
</comment>
<sequence>MMPTKIRLYGVVNDSIVDGPGLRYTIFTQGCPHHCPSCHNPQSWDEKGGYEEDIEKIVQEIINNSLLDGVTLSGGEPFMQCLPLITLLKQLKQQTSLHIMIYSGYTYEEILQLGELALTLLSLCDTLVDGRFIQSLKSLELLYKGSSNQRIIDVQKSLKNGYVCKQKVSEYGEFVE</sequence>
<evidence type="ECO:0000256" key="7">
    <source>
        <dbReference type="ARBA" id="ARBA00022723"/>
    </source>
</evidence>
<feature type="domain" description="Radical SAM core" evidence="13">
    <location>
        <begin position="17"/>
        <end position="176"/>
    </location>
</feature>
<evidence type="ECO:0000256" key="11">
    <source>
        <dbReference type="ARBA" id="ARBA00047365"/>
    </source>
</evidence>
<evidence type="ECO:0000256" key="6">
    <source>
        <dbReference type="ARBA" id="ARBA00022691"/>
    </source>
</evidence>
<dbReference type="PIRSF" id="PIRSF000368">
    <property type="entry name" value="NrdG"/>
    <property type="match status" value="1"/>
</dbReference>
<dbReference type="SFLD" id="SFLDG01066">
    <property type="entry name" value="organic_radical-activating_enz"/>
    <property type="match status" value="1"/>
</dbReference>
<keyword evidence="10" id="KW-0411">Iron-sulfur</keyword>
<dbReference type="PANTHER" id="PTHR30352">
    <property type="entry name" value="PYRUVATE FORMATE-LYASE-ACTIVATING ENZYME"/>
    <property type="match status" value="1"/>
</dbReference>
<dbReference type="SFLD" id="SFLDF00299">
    <property type="entry name" value="anaerobic_ribonucleoside-triph"/>
    <property type="match status" value="1"/>
</dbReference>
<keyword evidence="5" id="KW-0004">4Fe-4S</keyword>
<gene>
    <name evidence="14" type="primary">nrdG</name>
    <name evidence="14" type="ORF">NMU03_12270</name>
</gene>
<dbReference type="EMBL" id="CP101620">
    <property type="protein sequence ID" value="UTY40853.1"/>
    <property type="molecule type" value="Genomic_DNA"/>
</dbReference>
<evidence type="ECO:0000313" key="15">
    <source>
        <dbReference type="Proteomes" id="UP001060112"/>
    </source>
</evidence>
<dbReference type="InterPro" id="IPR034457">
    <property type="entry name" value="Organic_radical-activating"/>
</dbReference>
<dbReference type="SFLD" id="SFLDS00029">
    <property type="entry name" value="Radical_SAM"/>
    <property type="match status" value="1"/>
</dbReference>
<evidence type="ECO:0000256" key="12">
    <source>
        <dbReference type="PIRNR" id="PIRNR000368"/>
    </source>
</evidence>
<dbReference type="SUPFAM" id="SSF102114">
    <property type="entry name" value="Radical SAM enzymes"/>
    <property type="match status" value="1"/>
</dbReference>
<accession>A0ABY5I683</accession>
<evidence type="ECO:0000256" key="9">
    <source>
        <dbReference type="ARBA" id="ARBA00023004"/>
    </source>
</evidence>
<comment type="similarity">
    <text evidence="3 12">Belongs to the organic radical-activating enzymes family.</text>
</comment>
<dbReference type="CDD" id="cd01335">
    <property type="entry name" value="Radical_SAM"/>
    <property type="match status" value="1"/>
</dbReference>
<dbReference type="Gene3D" id="3.20.20.70">
    <property type="entry name" value="Aldolase class I"/>
    <property type="match status" value="1"/>
</dbReference>
<keyword evidence="8 12" id="KW-0560">Oxidoreductase</keyword>
<keyword evidence="7" id="KW-0479">Metal-binding</keyword>
<dbReference type="RefSeq" id="WP_290142339.1">
    <property type="nucleotide sequence ID" value="NZ_CP101620.1"/>
</dbReference>
<dbReference type="PROSITE" id="PS51918">
    <property type="entry name" value="RADICAL_SAM"/>
    <property type="match status" value="1"/>
</dbReference>
<reference evidence="14" key="1">
    <citation type="submission" date="2022-07" db="EMBL/GenBank/DDBJ databases">
        <title>Faecal culturing of patients with breast cancer.</title>
        <authorList>
            <person name="Teng N.M.Y."/>
            <person name="Kiu R."/>
            <person name="Evans R."/>
            <person name="Baker D.J."/>
            <person name="Zenner C."/>
            <person name="Robinson S.D."/>
            <person name="Hall L.J."/>
        </authorList>
    </citation>
    <scope>NUCLEOTIDE SEQUENCE</scope>
    <source>
        <strain evidence="14">LH1062</strain>
    </source>
</reference>
<name>A0ABY5I683_9FIRM</name>
<evidence type="ECO:0000256" key="10">
    <source>
        <dbReference type="ARBA" id="ARBA00023014"/>
    </source>
</evidence>
<keyword evidence="6" id="KW-0949">S-adenosyl-L-methionine</keyword>
<dbReference type="PANTHER" id="PTHR30352:SF2">
    <property type="entry name" value="ANAEROBIC RIBONUCLEOSIDE-TRIPHOSPHATE REDUCTASE-ACTIVATING PROTEIN"/>
    <property type="match status" value="1"/>
</dbReference>
<dbReference type="Proteomes" id="UP001060112">
    <property type="component" value="Chromosome"/>
</dbReference>
<dbReference type="InterPro" id="IPR001989">
    <property type="entry name" value="Radical_activat_CS"/>
</dbReference>
<evidence type="ECO:0000256" key="8">
    <source>
        <dbReference type="ARBA" id="ARBA00023002"/>
    </source>
</evidence>
<comment type="catalytic activity">
    <reaction evidence="11">
        <text>glycyl-[protein] + reduced [flavodoxin] + S-adenosyl-L-methionine = glycin-2-yl radical-[protein] + semiquinone [flavodoxin] + 5'-deoxyadenosine + L-methionine + H(+)</text>
        <dbReference type="Rhea" id="RHEA:61976"/>
        <dbReference type="Rhea" id="RHEA-COMP:10622"/>
        <dbReference type="Rhea" id="RHEA-COMP:14480"/>
        <dbReference type="Rhea" id="RHEA-COMP:15993"/>
        <dbReference type="Rhea" id="RHEA-COMP:15994"/>
        <dbReference type="ChEBI" id="CHEBI:15378"/>
        <dbReference type="ChEBI" id="CHEBI:17319"/>
        <dbReference type="ChEBI" id="CHEBI:29947"/>
        <dbReference type="ChEBI" id="CHEBI:32722"/>
        <dbReference type="ChEBI" id="CHEBI:57618"/>
        <dbReference type="ChEBI" id="CHEBI:57844"/>
        <dbReference type="ChEBI" id="CHEBI:59789"/>
        <dbReference type="ChEBI" id="CHEBI:140311"/>
    </reaction>
</comment>
<comment type="cofactor">
    <cofactor evidence="1">
        <name>[4Fe-4S] cluster</name>
        <dbReference type="ChEBI" id="CHEBI:49883"/>
    </cofactor>
</comment>
<evidence type="ECO:0000256" key="1">
    <source>
        <dbReference type="ARBA" id="ARBA00001966"/>
    </source>
</evidence>
<dbReference type="SFLD" id="SFLDG01063">
    <property type="entry name" value="activating_enzymes__group_1"/>
    <property type="match status" value="1"/>
</dbReference>
<keyword evidence="15" id="KW-1185">Reference proteome</keyword>
<dbReference type="InterPro" id="IPR058240">
    <property type="entry name" value="rSAM_sf"/>
</dbReference>
<evidence type="ECO:0000259" key="13">
    <source>
        <dbReference type="PROSITE" id="PS51918"/>
    </source>
</evidence>
<protein>
    <recommendedName>
        <fullName evidence="4 12">Anaerobic ribonucleoside-triphosphate reductase-activating protein</fullName>
        <ecNumber evidence="12">1.97.1.-</ecNumber>
    </recommendedName>
</protein>
<dbReference type="EC" id="1.97.1.-" evidence="12"/>
<dbReference type="InterPro" id="IPR007197">
    <property type="entry name" value="rSAM"/>
</dbReference>
<dbReference type="InterPro" id="IPR012837">
    <property type="entry name" value="NrdG"/>
</dbReference>
<dbReference type="NCBIfam" id="TIGR02491">
    <property type="entry name" value="NrdG"/>
    <property type="match status" value="1"/>
</dbReference>
<dbReference type="InterPro" id="IPR013785">
    <property type="entry name" value="Aldolase_TIM"/>
</dbReference>